<feature type="compositionally biased region" description="Polar residues" evidence="10">
    <location>
        <begin position="110"/>
        <end position="121"/>
    </location>
</feature>
<evidence type="ECO:0000256" key="1">
    <source>
        <dbReference type="ARBA" id="ARBA00004123"/>
    </source>
</evidence>
<sequence length="314" mass="34849">MEKGKMEKGKSEMSERIINITLEIIYLLTGEDCIVVKKSSGDCVASSSHAGGSAGTSHAHSTSKLHGPFQKKKNNYQILKLANKIIELLTGEELECVDDDKDEVMEVHQPLSSPDGSSNRNTPERCPASPDPADDDLDYEVNDLVVIKAEIVDEEEMYAMGSQPCLKEETPTDVRTDGQMRQNMKGCQLPAWDVKQRIKRESPGGIPVPPAVHPGGQSSDRSTDSNPKQPIDTFKPTFDRDTSTKASRRRNKEFFCEFCGKCFTQNISRVIHQRTHTGEKPFTKSQVAPKSKMVPGTHSSEKNLLRKTAPDFLD</sequence>
<name>A0A2G9RVT3_AQUCT</name>
<evidence type="ECO:0000256" key="10">
    <source>
        <dbReference type="SAM" id="MobiDB-lite"/>
    </source>
</evidence>
<evidence type="ECO:0000256" key="5">
    <source>
        <dbReference type="ARBA" id="ARBA00022833"/>
    </source>
</evidence>
<evidence type="ECO:0000256" key="2">
    <source>
        <dbReference type="ARBA" id="ARBA00022723"/>
    </source>
</evidence>
<dbReference type="PROSITE" id="PS00028">
    <property type="entry name" value="ZINC_FINGER_C2H2_1"/>
    <property type="match status" value="1"/>
</dbReference>
<dbReference type="OrthoDB" id="9907724at2759"/>
<dbReference type="PROSITE" id="PS50157">
    <property type="entry name" value="ZINC_FINGER_C2H2_2"/>
    <property type="match status" value="1"/>
</dbReference>
<dbReference type="GO" id="GO:0006357">
    <property type="term" value="P:regulation of transcription by RNA polymerase II"/>
    <property type="evidence" value="ECO:0007669"/>
    <property type="project" value="TreeGrafter"/>
</dbReference>
<dbReference type="InterPro" id="IPR013087">
    <property type="entry name" value="Znf_C2H2_type"/>
</dbReference>
<keyword evidence="7" id="KW-0804">Transcription</keyword>
<dbReference type="GO" id="GO:0003700">
    <property type="term" value="F:DNA-binding transcription factor activity"/>
    <property type="evidence" value="ECO:0007669"/>
    <property type="project" value="TreeGrafter"/>
</dbReference>
<protein>
    <recommendedName>
        <fullName evidence="11">C2H2-type domain-containing protein</fullName>
    </recommendedName>
</protein>
<evidence type="ECO:0000256" key="8">
    <source>
        <dbReference type="ARBA" id="ARBA00023242"/>
    </source>
</evidence>
<keyword evidence="6" id="KW-0805">Transcription regulation</keyword>
<keyword evidence="3" id="KW-0677">Repeat</keyword>
<evidence type="ECO:0000313" key="13">
    <source>
        <dbReference type="Proteomes" id="UP000228934"/>
    </source>
</evidence>
<gene>
    <name evidence="12" type="ORF">AB205_0113310</name>
</gene>
<keyword evidence="2" id="KW-0479">Metal-binding</keyword>
<dbReference type="PANTHER" id="PTHR45993:SF7">
    <property type="entry name" value="TRANSCRIPTION FACTOR KEN"/>
    <property type="match status" value="1"/>
</dbReference>
<evidence type="ECO:0000259" key="11">
    <source>
        <dbReference type="PROSITE" id="PS50157"/>
    </source>
</evidence>
<dbReference type="PANTHER" id="PTHR45993">
    <property type="entry name" value="B-CELL LYMPHOMA/LEUKEMIA 11"/>
    <property type="match status" value="1"/>
</dbReference>
<feature type="region of interest" description="Disordered" evidence="10">
    <location>
        <begin position="108"/>
        <end position="140"/>
    </location>
</feature>
<keyword evidence="5" id="KW-0862">Zinc</keyword>
<feature type="compositionally biased region" description="Polar residues" evidence="10">
    <location>
        <begin position="216"/>
        <end position="228"/>
    </location>
</feature>
<dbReference type="Gene3D" id="3.30.160.60">
    <property type="entry name" value="Classic Zinc Finger"/>
    <property type="match status" value="1"/>
</dbReference>
<feature type="region of interest" description="Disordered" evidence="10">
    <location>
        <begin position="200"/>
        <end position="246"/>
    </location>
</feature>
<dbReference type="GO" id="GO:0008270">
    <property type="term" value="F:zinc ion binding"/>
    <property type="evidence" value="ECO:0007669"/>
    <property type="project" value="UniProtKB-KW"/>
</dbReference>
<evidence type="ECO:0000256" key="6">
    <source>
        <dbReference type="ARBA" id="ARBA00023015"/>
    </source>
</evidence>
<evidence type="ECO:0000256" key="3">
    <source>
        <dbReference type="ARBA" id="ARBA00022737"/>
    </source>
</evidence>
<dbReference type="GO" id="GO:0000978">
    <property type="term" value="F:RNA polymerase II cis-regulatory region sequence-specific DNA binding"/>
    <property type="evidence" value="ECO:0007669"/>
    <property type="project" value="TreeGrafter"/>
</dbReference>
<evidence type="ECO:0000313" key="12">
    <source>
        <dbReference type="EMBL" id="PIO32018.1"/>
    </source>
</evidence>
<dbReference type="Proteomes" id="UP000228934">
    <property type="component" value="Unassembled WGS sequence"/>
</dbReference>
<feature type="compositionally biased region" description="Low complexity" evidence="10">
    <location>
        <begin position="45"/>
        <end position="62"/>
    </location>
</feature>
<evidence type="ECO:0000256" key="7">
    <source>
        <dbReference type="ARBA" id="ARBA00023163"/>
    </source>
</evidence>
<feature type="non-terminal residue" evidence="12">
    <location>
        <position position="314"/>
    </location>
</feature>
<feature type="domain" description="C2H2-type" evidence="11">
    <location>
        <begin position="254"/>
        <end position="281"/>
    </location>
</feature>
<keyword evidence="13" id="KW-1185">Reference proteome</keyword>
<dbReference type="AlphaFoldDB" id="A0A2G9RVT3"/>
<dbReference type="EMBL" id="KV933395">
    <property type="protein sequence ID" value="PIO32018.1"/>
    <property type="molecule type" value="Genomic_DNA"/>
</dbReference>
<keyword evidence="4 9" id="KW-0863">Zinc-finger</keyword>
<evidence type="ECO:0000256" key="4">
    <source>
        <dbReference type="ARBA" id="ARBA00022771"/>
    </source>
</evidence>
<keyword evidence="8" id="KW-0539">Nucleus</keyword>
<organism evidence="12 13">
    <name type="scientific">Aquarana catesbeiana</name>
    <name type="common">American bullfrog</name>
    <name type="synonym">Rana catesbeiana</name>
    <dbReference type="NCBI Taxonomy" id="8400"/>
    <lineage>
        <taxon>Eukaryota</taxon>
        <taxon>Metazoa</taxon>
        <taxon>Chordata</taxon>
        <taxon>Craniata</taxon>
        <taxon>Vertebrata</taxon>
        <taxon>Euteleostomi</taxon>
        <taxon>Amphibia</taxon>
        <taxon>Batrachia</taxon>
        <taxon>Anura</taxon>
        <taxon>Neobatrachia</taxon>
        <taxon>Ranoidea</taxon>
        <taxon>Ranidae</taxon>
        <taxon>Aquarana</taxon>
    </lineage>
</organism>
<evidence type="ECO:0000256" key="9">
    <source>
        <dbReference type="PROSITE-ProRule" id="PRU00042"/>
    </source>
</evidence>
<dbReference type="InterPro" id="IPR036236">
    <property type="entry name" value="Znf_C2H2_sf"/>
</dbReference>
<dbReference type="SUPFAM" id="SSF57667">
    <property type="entry name" value="beta-beta-alpha zinc fingers"/>
    <property type="match status" value="1"/>
</dbReference>
<feature type="region of interest" description="Disordered" evidence="10">
    <location>
        <begin position="275"/>
        <end position="314"/>
    </location>
</feature>
<dbReference type="GO" id="GO:0005634">
    <property type="term" value="C:nucleus"/>
    <property type="evidence" value="ECO:0007669"/>
    <property type="project" value="UniProtKB-SubCell"/>
</dbReference>
<accession>A0A2G9RVT3</accession>
<dbReference type="InterPro" id="IPR051497">
    <property type="entry name" value="Dev/Hematopoietic_TF"/>
</dbReference>
<reference evidence="13" key="1">
    <citation type="journal article" date="2017" name="Nat. Commun.">
        <title>The North American bullfrog draft genome provides insight into hormonal regulation of long noncoding RNA.</title>
        <authorList>
            <person name="Hammond S.A."/>
            <person name="Warren R.L."/>
            <person name="Vandervalk B.P."/>
            <person name="Kucuk E."/>
            <person name="Khan H."/>
            <person name="Gibb E.A."/>
            <person name="Pandoh P."/>
            <person name="Kirk H."/>
            <person name="Zhao Y."/>
            <person name="Jones M."/>
            <person name="Mungall A.J."/>
            <person name="Coope R."/>
            <person name="Pleasance S."/>
            <person name="Moore R.A."/>
            <person name="Holt R.A."/>
            <person name="Round J.M."/>
            <person name="Ohora S."/>
            <person name="Walle B.V."/>
            <person name="Veldhoen N."/>
            <person name="Helbing C.C."/>
            <person name="Birol I."/>
        </authorList>
    </citation>
    <scope>NUCLEOTIDE SEQUENCE [LARGE SCALE GENOMIC DNA]</scope>
</reference>
<proteinExistence type="predicted"/>
<comment type="subcellular location">
    <subcellularLocation>
        <location evidence="1">Nucleus</location>
    </subcellularLocation>
</comment>
<feature type="region of interest" description="Disordered" evidence="10">
    <location>
        <begin position="45"/>
        <end position="68"/>
    </location>
</feature>